<feature type="compositionally biased region" description="Low complexity" evidence="2">
    <location>
        <begin position="21"/>
        <end position="32"/>
    </location>
</feature>
<organism evidence="4 5">
    <name type="scientific">Achlya hypogyna</name>
    <name type="common">Oomycete</name>
    <name type="synonym">Protoachlya hypogyna</name>
    <dbReference type="NCBI Taxonomy" id="1202772"/>
    <lineage>
        <taxon>Eukaryota</taxon>
        <taxon>Sar</taxon>
        <taxon>Stramenopiles</taxon>
        <taxon>Oomycota</taxon>
        <taxon>Saprolegniomycetes</taxon>
        <taxon>Saprolegniales</taxon>
        <taxon>Achlyaceae</taxon>
        <taxon>Achlya</taxon>
    </lineage>
</organism>
<dbReference type="GO" id="GO:0042273">
    <property type="term" value="P:ribosomal large subunit biogenesis"/>
    <property type="evidence" value="ECO:0007669"/>
    <property type="project" value="TreeGrafter"/>
</dbReference>
<feature type="domain" description="SYO1-like TPR repeats" evidence="3">
    <location>
        <begin position="424"/>
        <end position="641"/>
    </location>
</feature>
<keyword evidence="5" id="KW-1185">Reference proteome</keyword>
<dbReference type="GO" id="GO:0051082">
    <property type="term" value="F:unfolded protein binding"/>
    <property type="evidence" value="ECO:0007669"/>
    <property type="project" value="TreeGrafter"/>
</dbReference>
<dbReference type="AlphaFoldDB" id="A0A1V9ZID8"/>
<comment type="caution">
    <text evidence="4">The sequence shown here is derived from an EMBL/GenBank/DDBJ whole genome shotgun (WGS) entry which is preliminary data.</text>
</comment>
<dbReference type="GO" id="GO:0006606">
    <property type="term" value="P:protein import into nucleus"/>
    <property type="evidence" value="ECO:0007669"/>
    <property type="project" value="TreeGrafter"/>
</dbReference>
<proteinExistence type="inferred from homology"/>
<dbReference type="EMBL" id="JNBR01000098">
    <property type="protein sequence ID" value="OQR97737.1"/>
    <property type="molecule type" value="Genomic_DNA"/>
</dbReference>
<dbReference type="Gene3D" id="1.25.10.10">
    <property type="entry name" value="Leucine-rich Repeat Variant"/>
    <property type="match status" value="1"/>
</dbReference>
<comment type="similarity">
    <text evidence="1">Belongs to the nuclear import and ribosome assembly adapter family.</text>
</comment>
<dbReference type="PANTHER" id="PTHR13347">
    <property type="entry name" value="HEAT REPEAT-CONTAINING PROTEIN 3"/>
    <property type="match status" value="1"/>
</dbReference>
<dbReference type="Pfam" id="PF25567">
    <property type="entry name" value="TPR_SYO1"/>
    <property type="match status" value="1"/>
</dbReference>
<evidence type="ECO:0000256" key="1">
    <source>
        <dbReference type="ARBA" id="ARBA00049983"/>
    </source>
</evidence>
<dbReference type="OrthoDB" id="288703at2759"/>
<dbReference type="InterPro" id="IPR016024">
    <property type="entry name" value="ARM-type_fold"/>
</dbReference>
<dbReference type="Proteomes" id="UP000243579">
    <property type="component" value="Unassembled WGS sequence"/>
</dbReference>
<sequence length="643" mass="68895">MGKVKKRRNNGHRSVAPPTGAPSQAEIEQAAAAEDDARQPPEFLSGLTSLQGSVREATCVALASYFGGDDQMSPEKAKLLQKMLNGGLLKKLLPRMVDHSKLVRLHSVGALRNISVAGGLDVCEYMTTQDVITPCVKLVGEYSTPEHLGAQQTVDVHAFQILEQVFSLLANLSESSALALHQITVQRSLVLPALMRCLPVNAAPSMQLEAVKLLLVLGDNNPEWNASISAEPAHQQTLLQLIQSPEHSLNLRLTAVGVAINLPHVLDNAQAIALLLPVLKAAVAYDAVAVVAQAQLASENIPVAAEALGNAEIISEDPNDADRAAQETAAKAQHVIKAWKENVHVLTLGLELISNMLANGDDGDDDEEWGSDDEEGMEAAAQILGGHGTPTAAASVPSQVFAAEKMLAHVYGMLQALVVIPPQLHADIAEDFSIIRERTCSCLANLLLAASRAELEATCHLTQVFMNLMTLFSNAQSVASDRDVASAVMVAVGAVMTRAVDDQLPLECANEPLGLVVACATNAAASVEARTGAIRVLGTLGKKPHSLEENRVLGTCLGQLLNDTDLQVVCEVLNALFDVYCEETYDEVFFALNFLASLEHVGAGMKAKIKTESKALDRDLVAHSKETRLNLLRFIKYKKQHRR</sequence>
<dbReference type="InterPro" id="IPR057990">
    <property type="entry name" value="TPR_SYO1"/>
</dbReference>
<feature type="region of interest" description="Disordered" evidence="2">
    <location>
        <begin position="1"/>
        <end position="45"/>
    </location>
</feature>
<protein>
    <submittedName>
        <fullName evidence="4">HEAT repeat-containing protein 3</fullName>
    </submittedName>
</protein>
<feature type="compositionally biased region" description="Basic residues" evidence="2">
    <location>
        <begin position="1"/>
        <end position="11"/>
    </location>
</feature>
<evidence type="ECO:0000313" key="5">
    <source>
        <dbReference type="Proteomes" id="UP000243579"/>
    </source>
</evidence>
<dbReference type="STRING" id="1202772.A0A1V9ZID8"/>
<dbReference type="SUPFAM" id="SSF48371">
    <property type="entry name" value="ARM repeat"/>
    <property type="match status" value="1"/>
</dbReference>
<evidence type="ECO:0000313" key="4">
    <source>
        <dbReference type="EMBL" id="OQR97737.1"/>
    </source>
</evidence>
<name>A0A1V9ZID8_ACHHY</name>
<dbReference type="InterPro" id="IPR011989">
    <property type="entry name" value="ARM-like"/>
</dbReference>
<reference evidence="4 5" key="1">
    <citation type="journal article" date="2014" name="Genome Biol. Evol.">
        <title>The secreted proteins of Achlya hypogyna and Thraustotheca clavata identify the ancestral oomycete secretome and reveal gene acquisitions by horizontal gene transfer.</title>
        <authorList>
            <person name="Misner I."/>
            <person name="Blouin N."/>
            <person name="Leonard G."/>
            <person name="Richards T.A."/>
            <person name="Lane C.E."/>
        </authorList>
    </citation>
    <scope>NUCLEOTIDE SEQUENCE [LARGE SCALE GENOMIC DNA]</scope>
    <source>
        <strain evidence="4 5">ATCC 48635</strain>
    </source>
</reference>
<gene>
    <name evidence="4" type="ORF">ACHHYP_10104</name>
</gene>
<evidence type="ECO:0000256" key="2">
    <source>
        <dbReference type="SAM" id="MobiDB-lite"/>
    </source>
</evidence>
<evidence type="ECO:0000259" key="3">
    <source>
        <dbReference type="Pfam" id="PF25567"/>
    </source>
</evidence>
<accession>A0A1V9ZID8</accession>
<dbReference type="PANTHER" id="PTHR13347:SF1">
    <property type="entry name" value="HEAT REPEAT-CONTAINING PROTEIN 3"/>
    <property type="match status" value="1"/>
</dbReference>
<dbReference type="InterPro" id="IPR052616">
    <property type="entry name" value="SYO1-like"/>
</dbReference>